<protein>
    <submittedName>
        <fullName evidence="1">Uncharacterized protein</fullName>
    </submittedName>
</protein>
<comment type="caution">
    <text evidence="1">The sequence shown here is derived from an EMBL/GenBank/DDBJ whole genome shotgun (WGS) entry which is preliminary data.</text>
</comment>
<proteinExistence type="predicted"/>
<reference evidence="1" key="1">
    <citation type="submission" date="2024-12" db="EMBL/GenBank/DDBJ databases">
        <title>Comparative genomics and development of molecular markers within Purpureocillium lilacinum and among Purpureocillium species.</title>
        <authorList>
            <person name="Yeh Z.-Y."/>
            <person name="Ni N.-T."/>
            <person name="Lo P.-H."/>
            <person name="Mushyakhwo K."/>
            <person name="Lin C.-F."/>
            <person name="Nai Y.-S."/>
        </authorList>
    </citation>
    <scope>NUCLEOTIDE SEQUENCE</scope>
    <source>
        <strain evidence="1">NCHU-NPUST-175</strain>
    </source>
</reference>
<accession>A0ACC4DAE2</accession>
<name>A0ACC4DAE2_PURLI</name>
<sequence length="196" mass="22538">MTATPPTLSKILLDAAPPPWTLSAFIAYLSEKHCMELLEFLRDSQRYSDLYEPLKAEQPPSPESLEQAHGWWKRLMQVYITPSAPRQINIPSAVRDSLLRKSCDSIPPDPSELDEVRCMVYELMNESLLVPFLQSVAAVQIEFSIEDRGRGADRRPPATTDLMSADPHDSLGFSSLRRRRAPHRKQQRRRPWEWGR</sequence>
<organism evidence="1 2">
    <name type="scientific">Purpureocillium lilacinum</name>
    <name type="common">Paecilomyces lilacinus</name>
    <dbReference type="NCBI Taxonomy" id="33203"/>
    <lineage>
        <taxon>Eukaryota</taxon>
        <taxon>Fungi</taxon>
        <taxon>Dikarya</taxon>
        <taxon>Ascomycota</taxon>
        <taxon>Pezizomycotina</taxon>
        <taxon>Sordariomycetes</taxon>
        <taxon>Hypocreomycetidae</taxon>
        <taxon>Hypocreales</taxon>
        <taxon>Ophiocordycipitaceae</taxon>
        <taxon>Purpureocillium</taxon>
    </lineage>
</organism>
<gene>
    <name evidence="1" type="ORF">ACCO45_012737</name>
</gene>
<keyword evidence="2" id="KW-1185">Reference proteome</keyword>
<evidence type="ECO:0000313" key="1">
    <source>
        <dbReference type="EMBL" id="KAL3952794.1"/>
    </source>
</evidence>
<evidence type="ECO:0000313" key="2">
    <source>
        <dbReference type="Proteomes" id="UP001638806"/>
    </source>
</evidence>
<dbReference type="EMBL" id="JBGNUJ010000012">
    <property type="protein sequence ID" value="KAL3952794.1"/>
    <property type="molecule type" value="Genomic_DNA"/>
</dbReference>
<dbReference type="Proteomes" id="UP001638806">
    <property type="component" value="Unassembled WGS sequence"/>
</dbReference>